<dbReference type="EMBL" id="PDJE01000001">
    <property type="protein sequence ID" value="PFG30348.1"/>
    <property type="molecule type" value="Genomic_DNA"/>
</dbReference>
<evidence type="ECO:0000313" key="1">
    <source>
        <dbReference type="EMBL" id="PFG30348.1"/>
    </source>
</evidence>
<dbReference type="Proteomes" id="UP000221369">
    <property type="component" value="Unassembled WGS sequence"/>
</dbReference>
<sequence length="190" mass="20806">MTSHPTSDVDFDPEAWIEVPLQFPAGPFQSAEQWAKAASFQAADGLPGEAELRERTEKAARVITDIHHDVASRKFWYFPREFGTETVAHSYIMEYDGVTPVAELLTGDAASYSFPQVVEHESVKGKRIISVAHTIPVHIDGEEALVAGSLRLARVEDNMLVIVDIVDMHAHMIGVILDDAVALAGSLNVD</sequence>
<evidence type="ECO:0000313" key="2">
    <source>
        <dbReference type="Proteomes" id="UP000221369"/>
    </source>
</evidence>
<dbReference type="RefSeq" id="WP_098406821.1">
    <property type="nucleotide sequence ID" value="NZ_PDJE01000001.1"/>
</dbReference>
<gene>
    <name evidence="1" type="ORF">ATJ78_1277</name>
</gene>
<comment type="caution">
    <text evidence="1">The sequence shown here is derived from an EMBL/GenBank/DDBJ whole genome shotgun (WGS) entry which is preliminary data.</text>
</comment>
<reference evidence="1 2" key="1">
    <citation type="submission" date="2017-10" db="EMBL/GenBank/DDBJ databases">
        <title>Sequencing the genomes of 1000 actinobacteria strains.</title>
        <authorList>
            <person name="Klenk H.-P."/>
        </authorList>
    </citation>
    <scope>NUCLEOTIDE SEQUENCE [LARGE SCALE GENOMIC DNA]</scope>
    <source>
        <strain evidence="1 2">DSM 21798</strain>
    </source>
</reference>
<organism evidence="1 2">
    <name type="scientific">Paramicrobacterium agarici</name>
    <dbReference type="NCBI Taxonomy" id="630514"/>
    <lineage>
        <taxon>Bacteria</taxon>
        <taxon>Bacillati</taxon>
        <taxon>Actinomycetota</taxon>
        <taxon>Actinomycetes</taxon>
        <taxon>Micrococcales</taxon>
        <taxon>Microbacteriaceae</taxon>
        <taxon>Paramicrobacterium</taxon>
    </lineage>
</organism>
<name>A0A2A9DUI5_9MICO</name>
<dbReference type="AlphaFoldDB" id="A0A2A9DUI5"/>
<accession>A0A2A9DUI5</accession>
<keyword evidence="2" id="KW-1185">Reference proteome</keyword>
<proteinExistence type="predicted"/>
<protein>
    <submittedName>
        <fullName evidence="1">Uncharacterized protein</fullName>
    </submittedName>
</protein>